<dbReference type="GO" id="GO:0003676">
    <property type="term" value="F:nucleic acid binding"/>
    <property type="evidence" value="ECO:0007669"/>
    <property type="project" value="InterPro"/>
</dbReference>
<reference evidence="8" key="2">
    <citation type="submission" date="2025-09" db="UniProtKB">
        <authorList>
            <consortium name="Ensembl"/>
        </authorList>
    </citation>
    <scope>IDENTIFICATION</scope>
</reference>
<keyword evidence="2 5" id="KW-0540">Nuclease</keyword>
<dbReference type="Proteomes" id="UP000694569">
    <property type="component" value="Unplaced"/>
</dbReference>
<evidence type="ECO:0000256" key="4">
    <source>
        <dbReference type="ARBA" id="ARBA00022801"/>
    </source>
</evidence>
<dbReference type="InterPro" id="IPR023411">
    <property type="entry name" value="RNaseA_AS"/>
</dbReference>
<keyword evidence="9" id="KW-1185">Reference proteome</keyword>
<dbReference type="PROSITE" id="PS00127">
    <property type="entry name" value="RNASE_PANCREATIC"/>
    <property type="match status" value="1"/>
</dbReference>
<name>A0A8C5QQI3_9ANUR</name>
<dbReference type="InterPro" id="IPR023412">
    <property type="entry name" value="RNaseA_domain"/>
</dbReference>
<evidence type="ECO:0000256" key="3">
    <source>
        <dbReference type="ARBA" id="ARBA00022759"/>
    </source>
</evidence>
<comment type="similarity">
    <text evidence="1 5">Belongs to the pancreatic ribonuclease family.</text>
</comment>
<accession>A0A8C5QQI3</accession>
<dbReference type="PANTHER" id="PTHR11437">
    <property type="entry name" value="RIBONUCLEASE"/>
    <property type="match status" value="1"/>
</dbReference>
<dbReference type="InterPro" id="IPR001427">
    <property type="entry name" value="RNaseA"/>
</dbReference>
<evidence type="ECO:0000256" key="2">
    <source>
        <dbReference type="ARBA" id="ARBA00022722"/>
    </source>
</evidence>
<evidence type="ECO:0000313" key="8">
    <source>
        <dbReference type="Ensembl" id="ENSLLEP00000041178.1"/>
    </source>
</evidence>
<dbReference type="Gene3D" id="3.10.130.10">
    <property type="entry name" value="Ribonuclease A-like domain"/>
    <property type="match status" value="1"/>
</dbReference>
<protein>
    <recommendedName>
        <fullName evidence="7">Ribonuclease A-domain domain-containing protein</fullName>
    </recommendedName>
</protein>
<proteinExistence type="inferred from homology"/>
<dbReference type="GO" id="GO:0004540">
    <property type="term" value="F:RNA nuclease activity"/>
    <property type="evidence" value="ECO:0007669"/>
    <property type="project" value="TreeGrafter"/>
</dbReference>
<dbReference type="GO" id="GO:0016787">
    <property type="term" value="F:hydrolase activity"/>
    <property type="evidence" value="ECO:0007669"/>
    <property type="project" value="UniProtKB-KW"/>
</dbReference>
<evidence type="ECO:0000256" key="6">
    <source>
        <dbReference type="SAM" id="MobiDB-lite"/>
    </source>
</evidence>
<feature type="region of interest" description="Disordered" evidence="6">
    <location>
        <begin position="126"/>
        <end position="146"/>
    </location>
</feature>
<dbReference type="SUPFAM" id="SSF54076">
    <property type="entry name" value="RNase A-like"/>
    <property type="match status" value="1"/>
</dbReference>
<evidence type="ECO:0000256" key="5">
    <source>
        <dbReference type="RuleBase" id="RU000651"/>
    </source>
</evidence>
<dbReference type="Pfam" id="PF00074">
    <property type="entry name" value="RnaseA"/>
    <property type="match status" value="1"/>
</dbReference>
<dbReference type="GeneTree" id="ENSGT01010000228825"/>
<dbReference type="GO" id="GO:0004519">
    <property type="term" value="F:endonuclease activity"/>
    <property type="evidence" value="ECO:0007669"/>
    <property type="project" value="UniProtKB-KW"/>
</dbReference>
<evidence type="ECO:0000256" key="1">
    <source>
        <dbReference type="ARBA" id="ARBA00005600"/>
    </source>
</evidence>
<feature type="domain" description="Ribonuclease A-domain" evidence="7">
    <location>
        <begin position="7"/>
        <end position="124"/>
    </location>
</feature>
<reference evidence="8" key="1">
    <citation type="submission" date="2025-08" db="UniProtKB">
        <authorList>
            <consortium name="Ensembl"/>
        </authorList>
    </citation>
    <scope>IDENTIFICATION</scope>
</reference>
<dbReference type="Ensembl" id="ENSLLET00000042834.1">
    <property type="protein sequence ID" value="ENSLLEP00000041178.1"/>
    <property type="gene ID" value="ENSLLEG00000026198.1"/>
</dbReference>
<organism evidence="8 9">
    <name type="scientific">Leptobrachium leishanense</name>
    <name type="common">Leishan spiny toad</name>
    <dbReference type="NCBI Taxonomy" id="445787"/>
    <lineage>
        <taxon>Eukaryota</taxon>
        <taxon>Metazoa</taxon>
        <taxon>Chordata</taxon>
        <taxon>Craniata</taxon>
        <taxon>Vertebrata</taxon>
        <taxon>Euteleostomi</taxon>
        <taxon>Amphibia</taxon>
        <taxon>Batrachia</taxon>
        <taxon>Anura</taxon>
        <taxon>Pelobatoidea</taxon>
        <taxon>Megophryidae</taxon>
        <taxon>Leptobrachium</taxon>
    </lineage>
</organism>
<evidence type="ECO:0000259" key="7">
    <source>
        <dbReference type="SMART" id="SM00092"/>
    </source>
</evidence>
<dbReference type="InterPro" id="IPR036816">
    <property type="entry name" value="RNaseA-like_dom_sf"/>
</dbReference>
<dbReference type="SMART" id="SM00092">
    <property type="entry name" value="RNAse_Pc"/>
    <property type="match status" value="1"/>
</dbReference>
<dbReference type="AlphaFoldDB" id="A0A8C5QQI3"/>
<keyword evidence="4 5" id="KW-0378">Hydrolase</keyword>
<sequence length="146" mass="16561">MLPHVKNKQNGSEIKKQHIVKVSNIDCTEIMWDRRITDPDGAHCKPINTFIYSTDNRSVKNICNGSNANKDLILSRKIFNLTVCIKPCYDQKRKPACVYSTTTDNSPICVNCEGVSPSHLYPKSENKKCKSNMMDPLNDTPNDRTE</sequence>
<evidence type="ECO:0000313" key="9">
    <source>
        <dbReference type="Proteomes" id="UP000694569"/>
    </source>
</evidence>
<dbReference type="GO" id="GO:0050830">
    <property type="term" value="P:defense response to Gram-positive bacterium"/>
    <property type="evidence" value="ECO:0007669"/>
    <property type="project" value="TreeGrafter"/>
</dbReference>
<keyword evidence="3 5" id="KW-0255">Endonuclease</keyword>